<feature type="region of interest" description="Disordered" evidence="2">
    <location>
        <begin position="1347"/>
        <end position="1537"/>
    </location>
</feature>
<feature type="compositionally biased region" description="Low complexity" evidence="2">
    <location>
        <begin position="1115"/>
        <end position="1136"/>
    </location>
</feature>
<feature type="region of interest" description="Disordered" evidence="2">
    <location>
        <begin position="2603"/>
        <end position="2623"/>
    </location>
</feature>
<feature type="region of interest" description="Disordered" evidence="2">
    <location>
        <begin position="29"/>
        <end position="89"/>
    </location>
</feature>
<feature type="compositionally biased region" description="Low complexity" evidence="2">
    <location>
        <begin position="625"/>
        <end position="645"/>
    </location>
</feature>
<feature type="region of interest" description="Disordered" evidence="2">
    <location>
        <begin position="2755"/>
        <end position="2792"/>
    </location>
</feature>
<feature type="compositionally biased region" description="Acidic residues" evidence="2">
    <location>
        <begin position="2172"/>
        <end position="2181"/>
    </location>
</feature>
<feature type="compositionally biased region" description="Low complexity" evidence="2">
    <location>
        <begin position="1793"/>
        <end position="1802"/>
    </location>
</feature>
<feature type="compositionally biased region" description="Low complexity" evidence="2">
    <location>
        <begin position="1840"/>
        <end position="1856"/>
    </location>
</feature>
<dbReference type="GO" id="GO:0034453">
    <property type="term" value="P:microtubule anchoring"/>
    <property type="evidence" value="ECO:0007669"/>
    <property type="project" value="InterPro"/>
</dbReference>
<feature type="compositionally biased region" description="Low complexity" evidence="2">
    <location>
        <begin position="264"/>
        <end position="276"/>
    </location>
</feature>
<evidence type="ECO:0000313" key="5">
    <source>
        <dbReference type="Proteomes" id="UP000289886"/>
    </source>
</evidence>
<feature type="compositionally biased region" description="Low complexity" evidence="2">
    <location>
        <begin position="703"/>
        <end position="717"/>
    </location>
</feature>
<feature type="region of interest" description="Disordered" evidence="2">
    <location>
        <begin position="688"/>
        <end position="721"/>
    </location>
</feature>
<dbReference type="InterPro" id="IPR036859">
    <property type="entry name" value="CAP-Gly_dom_sf"/>
</dbReference>
<feature type="region of interest" description="Disordered" evidence="2">
    <location>
        <begin position="776"/>
        <end position="795"/>
    </location>
</feature>
<feature type="compositionally biased region" description="Low complexity" evidence="2">
    <location>
        <begin position="482"/>
        <end position="492"/>
    </location>
</feature>
<evidence type="ECO:0000313" key="4">
    <source>
        <dbReference type="EMBL" id="RXM31655.1"/>
    </source>
</evidence>
<feature type="compositionally biased region" description="Low complexity" evidence="2">
    <location>
        <begin position="2299"/>
        <end position="2313"/>
    </location>
</feature>
<feature type="region of interest" description="Disordered" evidence="2">
    <location>
        <begin position="179"/>
        <end position="298"/>
    </location>
</feature>
<feature type="compositionally biased region" description="Basic and acidic residues" evidence="2">
    <location>
        <begin position="2455"/>
        <end position="2509"/>
    </location>
</feature>
<dbReference type="EMBL" id="SCEB01215038">
    <property type="protein sequence ID" value="RXM31655.1"/>
    <property type="molecule type" value="Genomic_DNA"/>
</dbReference>
<dbReference type="Gene3D" id="2.30.30.190">
    <property type="entry name" value="CAP Gly-rich-like domain"/>
    <property type="match status" value="1"/>
</dbReference>
<feature type="compositionally biased region" description="Basic and acidic residues" evidence="2">
    <location>
        <begin position="1361"/>
        <end position="1370"/>
    </location>
</feature>
<feature type="compositionally biased region" description="Low complexity" evidence="2">
    <location>
        <begin position="200"/>
        <end position="211"/>
    </location>
</feature>
<reference evidence="4 5" key="1">
    <citation type="submission" date="2019-01" db="EMBL/GenBank/DDBJ databases">
        <title>Draft Genome and Complete Hox-Cluster Characterization of the Sterlet Sturgeon (Acipenser ruthenus).</title>
        <authorList>
            <person name="Wei Q."/>
        </authorList>
    </citation>
    <scope>NUCLEOTIDE SEQUENCE [LARGE SCALE GENOMIC DNA]</scope>
    <source>
        <strain evidence="4">WHYD16114868_AA</strain>
        <tissue evidence="4">Blood</tissue>
    </source>
</reference>
<feature type="compositionally biased region" description="Basic and acidic residues" evidence="2">
    <location>
        <begin position="521"/>
        <end position="543"/>
    </location>
</feature>
<feature type="compositionally biased region" description="Basic and acidic residues" evidence="2">
    <location>
        <begin position="2028"/>
        <end position="2041"/>
    </location>
</feature>
<feature type="compositionally biased region" description="Basic and acidic residues" evidence="2">
    <location>
        <begin position="1767"/>
        <end position="1781"/>
    </location>
</feature>
<feature type="compositionally biased region" description="Polar residues" evidence="2">
    <location>
        <begin position="1017"/>
        <end position="1026"/>
    </location>
</feature>
<keyword evidence="1" id="KW-0175">Coiled coil</keyword>
<dbReference type="SUPFAM" id="SSF74924">
    <property type="entry name" value="Cap-Gly domain"/>
    <property type="match status" value="1"/>
</dbReference>
<evidence type="ECO:0000259" key="3">
    <source>
        <dbReference type="PROSITE" id="PS50245"/>
    </source>
</evidence>
<evidence type="ECO:0000256" key="1">
    <source>
        <dbReference type="SAM" id="Coils"/>
    </source>
</evidence>
<dbReference type="Pfam" id="PF01302">
    <property type="entry name" value="CAP_GLY"/>
    <property type="match status" value="1"/>
</dbReference>
<feature type="region of interest" description="Disordered" evidence="2">
    <location>
        <begin position="1262"/>
        <end position="1292"/>
    </location>
</feature>
<feature type="compositionally biased region" description="Polar residues" evidence="2">
    <location>
        <begin position="1633"/>
        <end position="1653"/>
    </location>
</feature>
<dbReference type="SMART" id="SM01052">
    <property type="entry name" value="CAP_GLY"/>
    <property type="match status" value="1"/>
</dbReference>
<dbReference type="PROSITE" id="PS50245">
    <property type="entry name" value="CAP_GLY_2"/>
    <property type="match status" value="1"/>
</dbReference>
<feature type="compositionally biased region" description="Polar residues" evidence="2">
    <location>
        <begin position="2347"/>
        <end position="2359"/>
    </location>
</feature>
<feature type="domain" description="CAP-Gly" evidence="3">
    <location>
        <begin position="2388"/>
        <end position="2430"/>
    </location>
</feature>
<feature type="coiled-coil region" evidence="1">
    <location>
        <begin position="1905"/>
        <end position="1944"/>
    </location>
</feature>
<feature type="compositionally biased region" description="Polar residues" evidence="2">
    <location>
        <begin position="1277"/>
        <end position="1288"/>
    </location>
</feature>
<feature type="compositionally biased region" description="Basic and acidic residues" evidence="2">
    <location>
        <begin position="324"/>
        <end position="335"/>
    </location>
</feature>
<feature type="compositionally biased region" description="Low complexity" evidence="2">
    <location>
        <begin position="859"/>
        <end position="876"/>
    </location>
</feature>
<dbReference type="PANTHER" id="PTHR13958:SF3">
    <property type="entry name" value="CAP-GLY DOMAIN-CONTAINING PROTEIN-RELATED"/>
    <property type="match status" value="1"/>
</dbReference>
<proteinExistence type="predicted"/>
<feature type="compositionally biased region" description="Basic and acidic residues" evidence="2">
    <location>
        <begin position="2314"/>
        <end position="2336"/>
    </location>
</feature>
<feature type="compositionally biased region" description="Basic and acidic residues" evidence="2">
    <location>
        <begin position="688"/>
        <end position="699"/>
    </location>
</feature>
<feature type="compositionally biased region" description="Low complexity" evidence="2">
    <location>
        <begin position="591"/>
        <end position="607"/>
    </location>
</feature>
<feature type="compositionally biased region" description="Basic and acidic residues" evidence="2">
    <location>
        <begin position="127"/>
        <end position="148"/>
    </location>
</feature>
<dbReference type="InterPro" id="IPR000938">
    <property type="entry name" value="CAP-Gly_domain"/>
</dbReference>
<name>A0A444U8Y1_ACIRT</name>
<feature type="region of interest" description="Disordered" evidence="2">
    <location>
        <begin position="2658"/>
        <end position="2721"/>
    </location>
</feature>
<feature type="compositionally biased region" description="Polar residues" evidence="2">
    <location>
        <begin position="1347"/>
        <end position="1356"/>
    </location>
</feature>
<feature type="region of interest" description="Disordered" evidence="2">
    <location>
        <begin position="968"/>
        <end position="1164"/>
    </location>
</feature>
<feature type="region of interest" description="Disordered" evidence="2">
    <location>
        <begin position="1759"/>
        <end position="1901"/>
    </location>
</feature>
<feature type="compositionally biased region" description="Polar residues" evidence="2">
    <location>
        <begin position="1962"/>
        <end position="1978"/>
    </location>
</feature>
<feature type="compositionally biased region" description="Basic and acidic residues" evidence="2">
    <location>
        <begin position="2756"/>
        <end position="2765"/>
    </location>
</feature>
<evidence type="ECO:0000256" key="2">
    <source>
        <dbReference type="SAM" id="MobiDB-lite"/>
    </source>
</evidence>
<dbReference type="GO" id="GO:0005813">
    <property type="term" value="C:centrosome"/>
    <property type="evidence" value="ECO:0007669"/>
    <property type="project" value="InterPro"/>
</dbReference>
<feature type="compositionally biased region" description="Polar residues" evidence="2">
    <location>
        <begin position="431"/>
        <end position="447"/>
    </location>
</feature>
<feature type="compositionally biased region" description="Basic residues" evidence="2">
    <location>
        <begin position="336"/>
        <end position="350"/>
    </location>
</feature>
<feature type="compositionally biased region" description="Basic and acidic residues" evidence="2">
    <location>
        <begin position="212"/>
        <end position="249"/>
    </location>
</feature>
<feature type="compositionally biased region" description="Polar residues" evidence="2">
    <location>
        <begin position="2011"/>
        <end position="2027"/>
    </location>
</feature>
<dbReference type="Proteomes" id="UP000289886">
    <property type="component" value="Unassembled WGS sequence"/>
</dbReference>
<feature type="compositionally biased region" description="Polar residues" evidence="2">
    <location>
        <begin position="2255"/>
        <end position="2269"/>
    </location>
</feature>
<protein>
    <submittedName>
        <fullName evidence="4">Centrosome-associated protein 350</fullName>
    </submittedName>
</protein>
<feature type="compositionally biased region" description="Polar residues" evidence="2">
    <location>
        <begin position="1878"/>
        <end position="1898"/>
    </location>
</feature>
<feature type="region of interest" description="Disordered" evidence="2">
    <location>
        <begin position="323"/>
        <end position="452"/>
    </location>
</feature>
<feature type="compositionally biased region" description="Basic and acidic residues" evidence="2">
    <location>
        <begin position="1062"/>
        <end position="1071"/>
    </location>
</feature>
<feature type="compositionally biased region" description="Polar residues" evidence="2">
    <location>
        <begin position="1814"/>
        <end position="1825"/>
    </location>
</feature>
<feature type="region of interest" description="Disordered" evidence="2">
    <location>
        <begin position="1613"/>
        <end position="1653"/>
    </location>
</feature>
<dbReference type="InterPro" id="IPR028750">
    <property type="entry name" value="CEP350/CC187"/>
</dbReference>
<feature type="compositionally biased region" description="Basic and acidic residues" evidence="2">
    <location>
        <begin position="1418"/>
        <end position="1434"/>
    </location>
</feature>
<feature type="compositionally biased region" description="Basic and acidic residues" evidence="2">
    <location>
        <begin position="2104"/>
        <end position="2116"/>
    </location>
</feature>
<feature type="region of interest" description="Disordered" evidence="2">
    <location>
        <begin position="859"/>
        <end position="892"/>
    </location>
</feature>
<feature type="compositionally biased region" description="Basic and acidic residues" evidence="2">
    <location>
        <begin position="2182"/>
        <end position="2209"/>
    </location>
</feature>
<feature type="region of interest" description="Disordered" evidence="2">
    <location>
        <begin position="1960"/>
        <end position="2366"/>
    </location>
</feature>
<feature type="coiled-coil region" evidence="1">
    <location>
        <begin position="1723"/>
        <end position="1750"/>
    </location>
</feature>
<sequence length="2999" mass="334681">MCYFQLRHIENRLEAAPSTTAVLDSVMDTKKSSGGATRKISRKDGRYLEESCTSASAPKPSGRSRARREKPSRSPLRATTLESNVKRSSRVEFREPLASYRDPTPPYLTCSQLDAASLTSDLPSSEPLRRADRLSRMIYERDTRDSQSRDMASTHSSGIEDTVVRYLNDRPALDALHTSQVPRCNGYGELQDPSQPPMETQSQSSSPGSTSHRLEILRRRQHDDKLEKLKERIRKQREQSEESAERERLAGYLEQPVGIGTETAPPTAKVRKVAAAPPAPTYKGFNPTETKMRTPDGKVWREQEFHNLSREIYRDLSLQLAESTKAKDKPAEKGKGMKAAKPVRKVHKAARSPSPDTKPGAHVINAASWREGQKLVKMVLGPAPKTVRERRAASTDRAGREGASRAGPMVRSGSDTRLEATQKFRKHSAEQPKSNRAPQPEGENSVNKDFLPADIRGILDDLQLDSRAAASESRPAGRKVGASSRLSRSASPAKRKQETGDVGPKKRHYDSDSVRQFIMRQQEERKKKQTEEKRAQREEAECRTKRLQELYKKQKEAFAKSKLSGGHVEVPAQKRLQETYSKLLLEQAQLEELPQVPPVVESQQPRPVYQPSGESDKENKGHNRPLSASSSSDLSLSEPQQQPPLTRTELTDPPRVQPDRLSPAPPAGSLFTQLLSLEQRSLLQKEFESVLSSHRREGAANRSQSSSEVQPYPSSSSNLLSKTTAQYRTKINRIEALKATAASLSTRIESEARKLAGAGINHGCIRDSERDILQDDGRWASPVSPPVRESSDPSDLSTRIQRMLGAGHTSYEGVLPGVGNLYEFKRARPQAPRAASLTDQEGVQERLLRDSLDVLEPAGLSSGGSISEGPLLSEGSLSGGEGEEEEGRAAHLKDPLKLANRLKETEFCVAERNSFRPIADFQKEAAKYPPFTGQSGDGRGPWEELAKGSPHSVINIFTKNFQSYGKVLEEKSERGSPALRQLLPETSPVEAVSYEDDFISSRSSGSLTGRMGPLGLSNDSSGSSPQEELPSLRSPYEVQLTELTPHHSSGSSPRSSASSRKRGSEVSEENRAASSLGKRGSQGKPSPRGADPGQETDSTLEDISAHSLDSVVLESVKSGRSLPSSVSPASSASQKGLQGDGPAPGAEQCRTAMGPNPALPAAMRFRPPMSSAFTELREASAAGSLQFSPGVLQQRLTAELSYLDAMEESVRQLTDVERTRGVSLAQQESVSLAQILKAQQQRHERDLSMLKLKAEQEALETQRQLDESRQKAAQAHAESQQNMAQSRQEAAEALQHCTNKMISQQAEAVRYTADAARHIKEMTEMARSQIAGAVNVPAAPITALYDQQRQQHSSFMKQVRARTEEDRKSELSPPPVSESKRQYSASFDSFSESSRSKNHNVSSSSSSSRQDSPSLFSSERKEKKPPLKETRESSVEEDVCTAADDSLHSDSMPSLQDEKDSTSIATEYSLKFDESMTEDEIEEKSFRSLLPSESHRRFTLEKKRGPHEDSDEEPAPDKPVLYSVKQDGSMPFSSGQDSFSKFTMEMVRQYMKEEEVRAHHQSSLLRLREKALKEKTKAELAWLEHQKQRLRHKGEDDKMPPIRKRQRGLLLRLQQEQELPSSDTVEEDVKPSPVQTELENRSPSPLSVSGSETSSIMQKLKKMRSHMDEKHCSPVHYFFSVFTSDHWASLSVCFPNLHPKFQLFIYNQLVRFLTKREQKLMQRRRHAEELLQWKRRLDAEEAEIRRMEKLALAAWDQELQRQGSPRGDSEGHSSPQHKELASEEESAPEQVPSHSSTHSDSSVPEEVGSPPAQTPSSELPSSAKDSSPHEDSTYSQDFDSPASASKQSPPSKASLSISEQEGSGSNMQLKPTLKSRKVSGTWSDKSPSITHSDAMSEQSDIESRIRALKGELRQRKNIVQQLKREQKNRQKERLKAQEASLLKQLESYDDFIEKTKAELNKELSTSQTTKPQIKTPSSVPEKPRVKPPPLHSPETRKNWKVVTESVKPRSSLESSAEQENVALSSTTSDRKCAEGDIRSKEPSACPSPALKFPDNCKQESADTLESLSPVHRDVPDSNRIPELSASRQEEVSEDDSVVSSQRSDILEELEHLKAEESETEDGQQPFQLNLGRLTPHEDKSSLKQVASSSTYGQTDLAKEAVGLQDVRKDSKEEVDEEMEEVGSEHSIDSVKSVKLDIVGHHEQSPKREQSYSTDFDVSSQEKEPSVPEQNETPRVMSYRDDFESSSGYSPRKASYSENYKNSHTSSTAKPESKQEEPSLKLERSQVRSSAEGSEEEISEQLSEKSFSSCGSFHSSERLLDVESPTEDYKDKGRSDGEQEAATPVPSPNASPSHTPPSGSRDSDLLPDFTVGDRVLVSNVQPGTLRFKGKTKFANGYWAGVELDKSEGSNNGTYDGVVYFECQEQHGIFAPPHKISRLPEKFEIYMDTTEDEDSFFDDRSEGHRKSEAEEKEEEEPKSVEEEPKEHQAEKQPQDQAPQEKIRSEDTVHQTEIEITNLQEIISKSPECVKSFANELDSNKKSSVKDSNLILNEANKQMSNFVPEDTMTPEVKSKPESAEEAEKPWSTPLLDLLTREKDHLVPQFKPPVAREEEPANETKQTQEKASAFADRLLGSFVNDAVRQLQQIKALRNEKIAAANVAESGELADESTPRVPLRPRLAHDGLTGSALDLLGGEEEEEKEEPSSPELCPRPESPVFGASGQEELAKRLAELELSRELLDVLGDEQDWFDEDFGLSSRKEQQKQKQQEGPGQVVGDQPKPSGRPALPPLKPREEPLLVVPHSVPEVERLVHEAAEELWKWQDLGHSVQDASAPAHYLGNDSKGQDIDSISKHSYKRAVFDLTRQIFQEIFAEDPNTNQPQWMKPSRMNSSYYRRVKNPNDIKEIKTFISAEVLKLYGLRKDQHQKTDWQKMLKFGRKKRDRVDHILVQELHEEESQWVNYDEDELFVKMQLADGIFDALLKDTAEVLNQIQDKKAKLVPS</sequence>
<organism evidence="4 5">
    <name type="scientific">Acipenser ruthenus</name>
    <name type="common">Sterlet sturgeon</name>
    <dbReference type="NCBI Taxonomy" id="7906"/>
    <lineage>
        <taxon>Eukaryota</taxon>
        <taxon>Metazoa</taxon>
        <taxon>Chordata</taxon>
        <taxon>Craniata</taxon>
        <taxon>Vertebrata</taxon>
        <taxon>Euteleostomi</taxon>
        <taxon>Actinopterygii</taxon>
        <taxon>Chondrostei</taxon>
        <taxon>Acipenseriformes</taxon>
        <taxon>Acipenseridae</taxon>
        <taxon>Acipenser</taxon>
    </lineage>
</organism>
<feature type="compositionally biased region" description="Basic and acidic residues" evidence="2">
    <location>
        <begin position="2270"/>
        <end position="2285"/>
    </location>
</feature>
<dbReference type="GO" id="GO:0008017">
    <property type="term" value="F:microtubule binding"/>
    <property type="evidence" value="ECO:0007669"/>
    <property type="project" value="InterPro"/>
</dbReference>
<feature type="compositionally biased region" description="Polar residues" evidence="2">
    <location>
        <begin position="2142"/>
        <end position="2153"/>
    </location>
</feature>
<comment type="caution">
    <text evidence="4">The sequence shown here is derived from an EMBL/GenBank/DDBJ whole genome shotgun (WGS) entry which is preliminary data.</text>
</comment>
<feature type="compositionally biased region" description="Basic and acidic residues" evidence="2">
    <location>
        <begin position="1493"/>
        <end position="1508"/>
    </location>
</feature>
<dbReference type="PANTHER" id="PTHR13958">
    <property type="entry name" value="CENTROSOME-ASSOCIATED PROTEIN 350"/>
    <property type="match status" value="1"/>
</dbReference>
<feature type="compositionally biased region" description="Basic and acidic residues" evidence="2">
    <location>
        <begin position="386"/>
        <end position="403"/>
    </location>
</feature>
<feature type="region of interest" description="Disordered" evidence="2">
    <location>
        <begin position="591"/>
        <end position="672"/>
    </location>
</feature>
<feature type="region of interest" description="Disordered" evidence="2">
    <location>
        <begin position="2450"/>
        <end position="2509"/>
    </location>
</feature>
<accession>A0A444U8Y1</accession>
<keyword evidence="5" id="KW-1185">Reference proteome</keyword>
<feature type="compositionally biased region" description="Basic and acidic residues" evidence="2">
    <location>
        <begin position="414"/>
        <end position="430"/>
    </location>
</feature>
<feature type="compositionally biased region" description="Basic and acidic residues" evidence="2">
    <location>
        <begin position="2569"/>
        <end position="2581"/>
    </location>
</feature>
<feature type="region of interest" description="Disordered" evidence="2">
    <location>
        <begin position="466"/>
        <end position="543"/>
    </location>
</feature>
<feature type="region of interest" description="Disordered" evidence="2">
    <location>
        <begin position="2555"/>
        <end position="2584"/>
    </location>
</feature>
<feature type="compositionally biased region" description="Polar residues" evidence="2">
    <location>
        <begin position="1857"/>
        <end position="1869"/>
    </location>
</feature>
<feature type="compositionally biased region" description="Low complexity" evidence="2">
    <location>
        <begin position="1048"/>
        <end position="1058"/>
    </location>
</feature>
<feature type="compositionally biased region" description="Low complexity" evidence="2">
    <location>
        <begin position="1384"/>
        <end position="1417"/>
    </location>
</feature>
<gene>
    <name evidence="4" type="ORF">EOD39_6795</name>
</gene>
<feature type="region of interest" description="Disordered" evidence="2">
    <location>
        <begin position="118"/>
        <end position="157"/>
    </location>
</feature>